<gene>
    <name evidence="1" type="ORF">ATANTOWER_008828</name>
</gene>
<keyword evidence="2" id="KW-1185">Reference proteome</keyword>
<evidence type="ECO:0000313" key="1">
    <source>
        <dbReference type="EMBL" id="MED6242716.1"/>
    </source>
</evidence>
<reference evidence="1 2" key="1">
    <citation type="submission" date="2021-07" db="EMBL/GenBank/DDBJ databases">
        <authorList>
            <person name="Palmer J.M."/>
        </authorList>
    </citation>
    <scope>NUCLEOTIDE SEQUENCE [LARGE SCALE GENOMIC DNA]</scope>
    <source>
        <strain evidence="1 2">AT_MEX2019</strain>
        <tissue evidence="1">Muscle</tissue>
    </source>
</reference>
<organism evidence="1 2">
    <name type="scientific">Ataeniobius toweri</name>
    <dbReference type="NCBI Taxonomy" id="208326"/>
    <lineage>
        <taxon>Eukaryota</taxon>
        <taxon>Metazoa</taxon>
        <taxon>Chordata</taxon>
        <taxon>Craniata</taxon>
        <taxon>Vertebrata</taxon>
        <taxon>Euteleostomi</taxon>
        <taxon>Actinopterygii</taxon>
        <taxon>Neopterygii</taxon>
        <taxon>Teleostei</taxon>
        <taxon>Neoteleostei</taxon>
        <taxon>Acanthomorphata</taxon>
        <taxon>Ovalentaria</taxon>
        <taxon>Atherinomorphae</taxon>
        <taxon>Cyprinodontiformes</taxon>
        <taxon>Goodeidae</taxon>
        <taxon>Ataeniobius</taxon>
    </lineage>
</organism>
<proteinExistence type="predicted"/>
<dbReference type="EMBL" id="JAHUTI010031569">
    <property type="protein sequence ID" value="MED6242716.1"/>
    <property type="molecule type" value="Genomic_DNA"/>
</dbReference>
<evidence type="ECO:0000313" key="2">
    <source>
        <dbReference type="Proteomes" id="UP001345963"/>
    </source>
</evidence>
<dbReference type="Proteomes" id="UP001345963">
    <property type="component" value="Unassembled WGS sequence"/>
</dbReference>
<sequence length="76" mass="8677">MSSSLVPTKEKASPQDDTTTITIFYCWDECTTNRCPVIRFSNPSFGSLQVLQLPQMIRFQLHTRSMYCITTGMQPP</sequence>
<name>A0ABU7AY66_9TELE</name>
<accession>A0ABU7AY66</accession>
<protein>
    <submittedName>
        <fullName evidence="1">Uncharacterized protein</fullName>
    </submittedName>
</protein>
<comment type="caution">
    <text evidence="1">The sequence shown here is derived from an EMBL/GenBank/DDBJ whole genome shotgun (WGS) entry which is preliminary data.</text>
</comment>